<gene>
    <name evidence="10" type="ORF">BJF92_16500</name>
</gene>
<dbReference type="GO" id="GO:0005886">
    <property type="term" value="C:plasma membrane"/>
    <property type="evidence" value="ECO:0007669"/>
    <property type="project" value="UniProtKB-SubCell"/>
</dbReference>
<keyword evidence="6 8" id="KW-1133">Transmembrane helix</keyword>
<dbReference type="Proteomes" id="UP000186143">
    <property type="component" value="Unassembled WGS sequence"/>
</dbReference>
<evidence type="ECO:0000256" key="3">
    <source>
        <dbReference type="ARBA" id="ARBA00022475"/>
    </source>
</evidence>
<dbReference type="Gene3D" id="1.20.1250.20">
    <property type="entry name" value="MFS general substrate transporter like domains"/>
    <property type="match status" value="2"/>
</dbReference>
<feature type="transmembrane region" description="Helical" evidence="8">
    <location>
        <begin position="81"/>
        <end position="99"/>
    </location>
</feature>
<comment type="subcellular location">
    <subcellularLocation>
        <location evidence="1">Cell membrane</location>
        <topology evidence="1">Multi-pass membrane protein</topology>
    </subcellularLocation>
</comment>
<keyword evidence="3" id="KW-1003">Cell membrane</keyword>
<dbReference type="PANTHER" id="PTHR23535:SF2">
    <property type="entry name" value="SUGAR EFFLUX TRANSPORTER A-RELATED"/>
    <property type="match status" value="1"/>
</dbReference>
<keyword evidence="7 8" id="KW-0472">Membrane</keyword>
<feature type="transmembrane region" description="Helical" evidence="8">
    <location>
        <begin position="169"/>
        <end position="191"/>
    </location>
</feature>
<evidence type="ECO:0000256" key="1">
    <source>
        <dbReference type="ARBA" id="ARBA00004651"/>
    </source>
</evidence>
<keyword evidence="2" id="KW-0813">Transport</keyword>
<dbReference type="STRING" id="1672749.BJF92_16500"/>
<evidence type="ECO:0000256" key="5">
    <source>
        <dbReference type="ARBA" id="ARBA00022692"/>
    </source>
</evidence>
<reference evidence="10 11" key="1">
    <citation type="submission" date="2016-09" db="EMBL/GenBank/DDBJ databases">
        <title>Rhizobium sp. nov., a novel species isolated from the rice rhizosphere.</title>
        <authorList>
            <person name="Zhao J."/>
            <person name="Zhang X."/>
        </authorList>
    </citation>
    <scope>NUCLEOTIDE SEQUENCE [LARGE SCALE GENOMIC DNA]</scope>
    <source>
        <strain evidence="10 11">MH17</strain>
    </source>
</reference>
<dbReference type="InterPro" id="IPR036259">
    <property type="entry name" value="MFS_trans_sf"/>
</dbReference>
<feature type="domain" description="Major facilitator superfamily associated" evidence="9">
    <location>
        <begin position="21"/>
        <end position="349"/>
    </location>
</feature>
<protein>
    <submittedName>
        <fullName evidence="10">MFS transporter permease</fullName>
    </submittedName>
</protein>
<feature type="transmembrane region" description="Helical" evidence="8">
    <location>
        <begin position="139"/>
        <end position="163"/>
    </location>
</feature>
<evidence type="ECO:0000256" key="2">
    <source>
        <dbReference type="ARBA" id="ARBA00022448"/>
    </source>
</evidence>
<dbReference type="GO" id="GO:0055085">
    <property type="term" value="P:transmembrane transport"/>
    <property type="evidence" value="ECO:0007669"/>
    <property type="project" value="TreeGrafter"/>
</dbReference>
<dbReference type="EMBL" id="MKIO01000018">
    <property type="protein sequence ID" value="OLP57391.1"/>
    <property type="molecule type" value="Genomic_DNA"/>
</dbReference>
<keyword evidence="5 8" id="KW-0812">Transmembrane</keyword>
<accession>A0A1Q9APS6</accession>
<sequence>MSEKQALAYRSDQQALLIALLVFVSGATNAAIVPFMGFYIVEVLGHAPVTIGLYSLSAMTISILSSRLYGEWVDRGARIRPLLFACAFAAFLASAAALVGSLPLLVLVTAPGMGLTNAASTLVFSYGRHYGRMQGLEPVGYNAFLRMTVSLAWMVMPAAAYLVADFAGARFVFVNAMLIVLIWVAIAMAVIPRGQTCPMEKRDQDAPEGRNVGLWLAAGISFCLSFAHSLCASALPVFFVREAGLPAYAPGLSLSVKCAMEVIFILVAPWMARRISPRLILGGATVLAIIAFNIIASVHSVPMMLVGAALEGSYYGLFAGTCLSFVQSFSRGRLARATALYMNSMFLAGLFAVPAMGLIAQLHNFGMAIRLASFGAGASLLLLFLTRHRRTDT</sequence>
<evidence type="ECO:0000313" key="11">
    <source>
        <dbReference type="Proteomes" id="UP000186143"/>
    </source>
</evidence>
<proteinExistence type="predicted"/>
<comment type="caution">
    <text evidence="10">The sequence shown here is derived from an EMBL/GenBank/DDBJ whole genome shotgun (WGS) entry which is preliminary data.</text>
</comment>
<feature type="transmembrane region" description="Helical" evidence="8">
    <location>
        <begin position="338"/>
        <end position="359"/>
    </location>
</feature>
<feature type="transmembrane region" description="Helical" evidence="8">
    <location>
        <begin position="105"/>
        <end position="127"/>
    </location>
</feature>
<evidence type="ECO:0000313" key="10">
    <source>
        <dbReference type="EMBL" id="OLP57391.1"/>
    </source>
</evidence>
<feature type="transmembrane region" description="Helical" evidence="8">
    <location>
        <begin position="46"/>
        <end position="69"/>
    </location>
</feature>
<evidence type="ECO:0000256" key="7">
    <source>
        <dbReference type="ARBA" id="ARBA00023136"/>
    </source>
</evidence>
<keyword evidence="4" id="KW-0762">Sugar transport</keyword>
<evidence type="ECO:0000259" key="9">
    <source>
        <dbReference type="Pfam" id="PF12832"/>
    </source>
</evidence>
<name>A0A1Q9APS6_9HYPH</name>
<dbReference type="PANTHER" id="PTHR23535">
    <property type="entry name" value="SUGAR EFFLUX TRANSPORTER A-RELATED"/>
    <property type="match status" value="1"/>
</dbReference>
<dbReference type="SUPFAM" id="SSF103473">
    <property type="entry name" value="MFS general substrate transporter"/>
    <property type="match status" value="1"/>
</dbReference>
<dbReference type="RefSeq" id="WP_075633128.1">
    <property type="nucleotide sequence ID" value="NZ_MKIO01000018.1"/>
</dbReference>
<feature type="transmembrane region" description="Helical" evidence="8">
    <location>
        <begin position="279"/>
        <end position="298"/>
    </location>
</feature>
<dbReference type="OrthoDB" id="7337792at2"/>
<dbReference type="Pfam" id="PF12832">
    <property type="entry name" value="MFS_1_like"/>
    <property type="match status" value="1"/>
</dbReference>
<evidence type="ECO:0000256" key="6">
    <source>
        <dbReference type="ARBA" id="ARBA00022989"/>
    </source>
</evidence>
<organism evidence="10 11">
    <name type="scientific">Xaviernesmea rhizosphaerae</name>
    <dbReference type="NCBI Taxonomy" id="1672749"/>
    <lineage>
        <taxon>Bacteria</taxon>
        <taxon>Pseudomonadati</taxon>
        <taxon>Pseudomonadota</taxon>
        <taxon>Alphaproteobacteria</taxon>
        <taxon>Hyphomicrobiales</taxon>
        <taxon>Rhizobiaceae</taxon>
        <taxon>Rhizobium/Agrobacterium group</taxon>
        <taxon>Xaviernesmea</taxon>
    </lineage>
</organism>
<dbReference type="InterPro" id="IPR024989">
    <property type="entry name" value="MFS_assoc_dom"/>
</dbReference>
<feature type="transmembrane region" description="Helical" evidence="8">
    <location>
        <begin position="304"/>
        <end position="326"/>
    </location>
</feature>
<dbReference type="AlphaFoldDB" id="A0A1Q9APS6"/>
<evidence type="ECO:0000256" key="8">
    <source>
        <dbReference type="SAM" id="Phobius"/>
    </source>
</evidence>
<feature type="transmembrane region" description="Helical" evidence="8">
    <location>
        <begin position="212"/>
        <end position="235"/>
    </location>
</feature>
<feature type="transmembrane region" description="Helical" evidence="8">
    <location>
        <begin position="365"/>
        <end position="385"/>
    </location>
</feature>
<evidence type="ECO:0000256" key="4">
    <source>
        <dbReference type="ARBA" id="ARBA00022597"/>
    </source>
</evidence>
<feature type="transmembrane region" description="Helical" evidence="8">
    <location>
        <begin position="247"/>
        <end position="267"/>
    </location>
</feature>